<keyword evidence="8" id="KW-0418">Kinase</keyword>
<dbReference type="InterPro" id="IPR004358">
    <property type="entry name" value="Sig_transdc_His_kin-like_C"/>
</dbReference>
<dbReference type="InterPro" id="IPR036097">
    <property type="entry name" value="HisK_dim/P_sf"/>
</dbReference>
<evidence type="ECO:0000259" key="13">
    <source>
        <dbReference type="PROSITE" id="PS50109"/>
    </source>
</evidence>
<evidence type="ECO:0000256" key="12">
    <source>
        <dbReference type="SAM" id="Phobius"/>
    </source>
</evidence>
<evidence type="ECO:0000256" key="8">
    <source>
        <dbReference type="ARBA" id="ARBA00022777"/>
    </source>
</evidence>
<evidence type="ECO:0000256" key="1">
    <source>
        <dbReference type="ARBA" id="ARBA00000085"/>
    </source>
</evidence>
<dbReference type="RefSeq" id="WP_093308276.1">
    <property type="nucleotide sequence ID" value="NZ_FNYH01000001.1"/>
</dbReference>
<dbReference type="GO" id="GO:0005524">
    <property type="term" value="F:ATP binding"/>
    <property type="evidence" value="ECO:0007669"/>
    <property type="project" value="UniProtKB-KW"/>
</dbReference>
<dbReference type="PROSITE" id="PS50109">
    <property type="entry name" value="HIS_KIN"/>
    <property type="match status" value="1"/>
</dbReference>
<dbReference type="SMART" id="SM00091">
    <property type="entry name" value="PAS"/>
    <property type="match status" value="2"/>
</dbReference>
<comment type="subcellular location">
    <subcellularLocation>
        <location evidence="2">Cell membrane</location>
    </subcellularLocation>
</comment>
<gene>
    <name evidence="14" type="ORF">SAMN05421831_101411</name>
</gene>
<dbReference type="InterPro" id="IPR013767">
    <property type="entry name" value="PAS_fold"/>
</dbReference>
<dbReference type="Pfam" id="PF00989">
    <property type="entry name" value="PAS"/>
    <property type="match status" value="1"/>
</dbReference>
<reference evidence="15" key="1">
    <citation type="submission" date="2016-10" db="EMBL/GenBank/DDBJ databases">
        <authorList>
            <person name="Varghese N."/>
            <person name="Submissions S."/>
        </authorList>
    </citation>
    <scope>NUCLEOTIDE SEQUENCE [LARGE SCALE GENOMIC DNA]</scope>
    <source>
        <strain evidence="15">DSM 7165</strain>
    </source>
</reference>
<dbReference type="SUPFAM" id="SSF55785">
    <property type="entry name" value="PYP-like sensor domain (PAS domain)"/>
    <property type="match status" value="2"/>
</dbReference>
<organism evidence="14 15">
    <name type="scientific">Allopseudospirillum japonicum</name>
    <dbReference type="NCBI Taxonomy" id="64971"/>
    <lineage>
        <taxon>Bacteria</taxon>
        <taxon>Pseudomonadati</taxon>
        <taxon>Pseudomonadota</taxon>
        <taxon>Gammaproteobacteria</taxon>
        <taxon>Oceanospirillales</taxon>
        <taxon>Oceanospirillaceae</taxon>
        <taxon>Allopseudospirillum</taxon>
    </lineage>
</organism>
<dbReference type="GO" id="GO:0005886">
    <property type="term" value="C:plasma membrane"/>
    <property type="evidence" value="ECO:0007669"/>
    <property type="project" value="UniProtKB-SubCell"/>
</dbReference>
<dbReference type="SUPFAM" id="SSF47384">
    <property type="entry name" value="Homodimeric domain of signal transducing histidine kinase"/>
    <property type="match status" value="1"/>
</dbReference>
<dbReference type="SMART" id="SM00387">
    <property type="entry name" value="HATPase_c"/>
    <property type="match status" value="1"/>
</dbReference>
<evidence type="ECO:0000256" key="5">
    <source>
        <dbReference type="ARBA" id="ARBA00022553"/>
    </source>
</evidence>
<dbReference type="Gene3D" id="3.30.565.10">
    <property type="entry name" value="Histidine kinase-like ATPase, C-terminal domain"/>
    <property type="match status" value="1"/>
</dbReference>
<dbReference type="InterPro" id="IPR000014">
    <property type="entry name" value="PAS"/>
</dbReference>
<keyword evidence="12" id="KW-0812">Transmembrane</keyword>
<evidence type="ECO:0000313" key="14">
    <source>
        <dbReference type="EMBL" id="SEI41747.1"/>
    </source>
</evidence>
<feature type="transmembrane region" description="Helical" evidence="12">
    <location>
        <begin position="12"/>
        <end position="33"/>
    </location>
</feature>
<comment type="catalytic activity">
    <reaction evidence="1">
        <text>ATP + protein L-histidine = ADP + protein N-phospho-L-histidine.</text>
        <dbReference type="EC" id="2.7.13.3"/>
    </reaction>
</comment>
<dbReference type="AlphaFoldDB" id="A0A1H6QNI3"/>
<dbReference type="Pfam" id="PF05228">
    <property type="entry name" value="CHASE4"/>
    <property type="match status" value="1"/>
</dbReference>
<evidence type="ECO:0000256" key="2">
    <source>
        <dbReference type="ARBA" id="ARBA00004236"/>
    </source>
</evidence>
<keyword evidence="4" id="KW-1003">Cell membrane</keyword>
<keyword evidence="12" id="KW-1133">Transmembrane helix</keyword>
<feature type="transmembrane region" description="Helical" evidence="12">
    <location>
        <begin position="284"/>
        <end position="303"/>
    </location>
</feature>
<dbReference type="InterPro" id="IPR003594">
    <property type="entry name" value="HATPase_dom"/>
</dbReference>
<feature type="domain" description="Histidine kinase" evidence="13">
    <location>
        <begin position="621"/>
        <end position="839"/>
    </location>
</feature>
<keyword evidence="11 12" id="KW-0472">Membrane</keyword>
<evidence type="ECO:0000256" key="6">
    <source>
        <dbReference type="ARBA" id="ARBA00022679"/>
    </source>
</evidence>
<protein>
    <recommendedName>
        <fullName evidence="3">histidine kinase</fullName>
        <ecNumber evidence="3">2.7.13.3</ecNumber>
    </recommendedName>
</protein>
<dbReference type="Gene3D" id="3.30.450.20">
    <property type="entry name" value="PAS domain"/>
    <property type="match status" value="2"/>
</dbReference>
<dbReference type="FunFam" id="3.30.565.10:FF:000023">
    <property type="entry name" value="PAS domain-containing sensor histidine kinase"/>
    <property type="match status" value="1"/>
</dbReference>
<keyword evidence="9" id="KW-0067">ATP-binding</keyword>
<dbReference type="InterPro" id="IPR007892">
    <property type="entry name" value="CHASE4"/>
</dbReference>
<accession>A0A1H6QNI3</accession>
<evidence type="ECO:0000256" key="11">
    <source>
        <dbReference type="ARBA" id="ARBA00023136"/>
    </source>
</evidence>
<dbReference type="GO" id="GO:0000155">
    <property type="term" value="F:phosphorelay sensor kinase activity"/>
    <property type="evidence" value="ECO:0007669"/>
    <property type="project" value="InterPro"/>
</dbReference>
<keyword evidence="15" id="KW-1185">Reference proteome</keyword>
<keyword evidence="10" id="KW-0902">Two-component regulatory system</keyword>
<dbReference type="Proteomes" id="UP000242999">
    <property type="component" value="Unassembled WGS sequence"/>
</dbReference>
<evidence type="ECO:0000256" key="7">
    <source>
        <dbReference type="ARBA" id="ARBA00022741"/>
    </source>
</evidence>
<dbReference type="SUPFAM" id="SSF55874">
    <property type="entry name" value="ATPase domain of HSP90 chaperone/DNA topoisomerase II/histidine kinase"/>
    <property type="match status" value="1"/>
</dbReference>
<dbReference type="OrthoDB" id="6110670at2"/>
<dbReference type="CDD" id="cd00130">
    <property type="entry name" value="PAS"/>
    <property type="match status" value="1"/>
</dbReference>
<sequence length="847" mass="97146">MTSKSRMLGHPNTAWMLVSFIGILLTLTAIFIYSTDKQQTLNKHLYTQALIWNAYNYEKQQLGRQAKDLAYWSEAIRKLLITPDPTWADANIGSYLHKNFAMDLVLVAQMQKSPQWMHFYYQGENLIWNHLWSDVPTQTRWQSALQNSSELQQILKHSLHPLYISNKKYYAGLVEIDQVLYLAAGFTFQPDLPLDLAFDSESEITGIYEDKILILAKRLDQNFLPLIKSNFLLQEAKVKRFPHQAQLKNLPIQNNQILLGQTQNEAIFIDFHPRAEAHTWMNKISYIGISLVFICLAFGLYLWTRIYKLNLNYQSVNQKLIIENQRRCHTEKALNQFKSSLEKQVKERTLALEEQKNYLSSIILNISEAIIITNQQGKILSSNAMGYQLFSTYRETLLELNIQQLITSSQHPVSFDFIKNKLFEIEFCQLYAITAENQHLPIDLSLTELRTQRGIEYVLIIRDISLEFALQAAKEQAAQGLAYILENTDEAYLVLDKQGILQEVNTAFCHLVHQEKKYLLGLKLSQALYPNVDQIPPEINLWLETVQHKGHGHYQLQLEVGHTCIYCSVLATPILNDADEFNGSFAFIRDISAQQRYAESLRVARDAAEQANRAKTEFLSSMSHELRTPMNAILGFAQLLKDSRREPLSSRQLKQVEYILNSGQHLLTLIDEVLNLAQIEAGHLSLKPEAVHLSELIIQVIELTQVLQARFQVKVHFTPASEIPLFYLDPVRLKQILLNLLSNAIKYNQVNGEVHIQVQLDTQDLIIRVQDTGIGMSPTQINKMFEPFQRLGQEHTQIEGTGIGLSITQRLVRAMQGRIQVQSEVHQGTCIQVCLPLTSILVKDLQA</sequence>
<dbReference type="GO" id="GO:0006355">
    <property type="term" value="P:regulation of DNA-templated transcription"/>
    <property type="evidence" value="ECO:0007669"/>
    <property type="project" value="InterPro"/>
</dbReference>
<evidence type="ECO:0000313" key="15">
    <source>
        <dbReference type="Proteomes" id="UP000242999"/>
    </source>
</evidence>
<dbReference type="NCBIfam" id="TIGR00229">
    <property type="entry name" value="sensory_box"/>
    <property type="match status" value="1"/>
</dbReference>
<proteinExistence type="predicted"/>
<dbReference type="CDD" id="cd16922">
    <property type="entry name" value="HATPase_EvgS-ArcB-TorS-like"/>
    <property type="match status" value="1"/>
</dbReference>
<dbReference type="EC" id="2.7.13.3" evidence="3"/>
<dbReference type="Pfam" id="PF13426">
    <property type="entry name" value="PAS_9"/>
    <property type="match status" value="1"/>
</dbReference>
<dbReference type="Gene3D" id="1.10.287.130">
    <property type="match status" value="1"/>
</dbReference>
<keyword evidence="5" id="KW-0597">Phosphoprotein</keyword>
<dbReference type="STRING" id="64971.SAMN05421831_101411"/>
<dbReference type="PRINTS" id="PR00344">
    <property type="entry name" value="BCTRLSENSOR"/>
</dbReference>
<evidence type="ECO:0000256" key="9">
    <source>
        <dbReference type="ARBA" id="ARBA00022840"/>
    </source>
</evidence>
<dbReference type="InterPro" id="IPR035965">
    <property type="entry name" value="PAS-like_dom_sf"/>
</dbReference>
<evidence type="ECO:0000256" key="10">
    <source>
        <dbReference type="ARBA" id="ARBA00023012"/>
    </source>
</evidence>
<dbReference type="PANTHER" id="PTHR43047">
    <property type="entry name" value="TWO-COMPONENT HISTIDINE PROTEIN KINASE"/>
    <property type="match status" value="1"/>
</dbReference>
<dbReference type="InterPro" id="IPR005467">
    <property type="entry name" value="His_kinase_dom"/>
</dbReference>
<dbReference type="Pfam" id="PF00512">
    <property type="entry name" value="HisKA"/>
    <property type="match status" value="1"/>
</dbReference>
<evidence type="ECO:0000256" key="3">
    <source>
        <dbReference type="ARBA" id="ARBA00012438"/>
    </source>
</evidence>
<dbReference type="InterPro" id="IPR003661">
    <property type="entry name" value="HisK_dim/P_dom"/>
</dbReference>
<keyword evidence="7" id="KW-0547">Nucleotide-binding</keyword>
<name>A0A1H6QNI3_9GAMM</name>
<dbReference type="EMBL" id="FNYH01000001">
    <property type="protein sequence ID" value="SEI41747.1"/>
    <property type="molecule type" value="Genomic_DNA"/>
</dbReference>
<evidence type="ECO:0000256" key="4">
    <source>
        <dbReference type="ARBA" id="ARBA00022475"/>
    </source>
</evidence>
<dbReference type="CDD" id="cd00082">
    <property type="entry name" value="HisKA"/>
    <property type="match status" value="1"/>
</dbReference>
<keyword evidence="6" id="KW-0808">Transferase</keyword>
<dbReference type="SMART" id="SM00388">
    <property type="entry name" value="HisKA"/>
    <property type="match status" value="1"/>
</dbReference>
<dbReference type="InterPro" id="IPR036890">
    <property type="entry name" value="HATPase_C_sf"/>
</dbReference>
<dbReference type="Pfam" id="PF02518">
    <property type="entry name" value="HATPase_c"/>
    <property type="match status" value="1"/>
</dbReference>